<sequence>MTLSSIFCGNARTTTGFAVAAVLASVLTACGGDASNTAADAGPPGPGGTLRYGLSQAPTCADPAQSGTNQTIYVTRQVVDSLTDQDPETGELTPWLAESWETNADASSFTFHVKEGVTFSDGTPFTADSVKKNLDAVVNTLTGAKAPLASSYLTGYTGTIVIDAQTAQVNFSAPNAQFLQASSTPQLGILSDASVAKSPEERCTGNISGTGPFTYADYQQDKSVTLAKRAGYRWGSEVFGHDGEAYLDRIEFSVIPESGVRTGSLSSGQLDAISDALPQDAPQIEGVGGKVLTTSNPGTPFGFQPNVTRGPLTDPVVRSALVSAINRQELVDTVLGPNFKPATSTLASRTPGYVALAEVTYDQEKTKSILDRAGWTPGADGIREKAGQKLSFPVLFSSVFAGNQTILELVQQQLKEVGVDLRLDLVSTPESIARQNAKDFDAAYYNSTRADGDILRTQFGLDGRNLNSRGPIPALDQVLAEQLATTDTAARSELLGDAQQQVLDNGLWIPTVELSQAIGAGPNVQDLKFEASARLQFFDTWISGS</sequence>
<proteinExistence type="inferred from homology"/>
<evidence type="ECO:0000256" key="3">
    <source>
        <dbReference type="ARBA" id="ARBA00022729"/>
    </source>
</evidence>
<keyword evidence="7" id="KW-1185">Reference proteome</keyword>
<name>A0ABT1Q755_9NOCA</name>
<gene>
    <name evidence="6" type="ORF">NOF53_02660</name>
</gene>
<dbReference type="InterPro" id="IPR039424">
    <property type="entry name" value="SBP_5"/>
</dbReference>
<dbReference type="InterPro" id="IPR030678">
    <property type="entry name" value="Peptide/Ni-bd"/>
</dbReference>
<protein>
    <submittedName>
        <fullName evidence="6">ABC transporter substrate-binding protein</fullName>
    </submittedName>
</protein>
<organism evidence="6 7">
    <name type="scientific">Rhodococcus tibetensis</name>
    <dbReference type="NCBI Taxonomy" id="2965064"/>
    <lineage>
        <taxon>Bacteria</taxon>
        <taxon>Bacillati</taxon>
        <taxon>Actinomycetota</taxon>
        <taxon>Actinomycetes</taxon>
        <taxon>Mycobacteriales</taxon>
        <taxon>Nocardiaceae</taxon>
        <taxon>Rhodococcus</taxon>
    </lineage>
</organism>
<feature type="signal peptide" evidence="4">
    <location>
        <begin position="1"/>
        <end position="20"/>
    </location>
</feature>
<dbReference type="Pfam" id="PF00496">
    <property type="entry name" value="SBP_bac_5"/>
    <property type="match status" value="1"/>
</dbReference>
<evidence type="ECO:0000313" key="6">
    <source>
        <dbReference type="EMBL" id="MCQ4118088.1"/>
    </source>
</evidence>
<keyword evidence="2" id="KW-0813">Transport</keyword>
<comment type="similarity">
    <text evidence="1">Belongs to the bacterial solute-binding protein 5 family.</text>
</comment>
<dbReference type="PANTHER" id="PTHR30290:SF9">
    <property type="entry name" value="OLIGOPEPTIDE-BINDING PROTEIN APPA"/>
    <property type="match status" value="1"/>
</dbReference>
<dbReference type="Gene3D" id="3.40.190.10">
    <property type="entry name" value="Periplasmic binding protein-like II"/>
    <property type="match status" value="1"/>
</dbReference>
<evidence type="ECO:0000256" key="1">
    <source>
        <dbReference type="ARBA" id="ARBA00005695"/>
    </source>
</evidence>
<reference evidence="6 7" key="1">
    <citation type="submission" date="2022-07" db="EMBL/GenBank/DDBJ databases">
        <title>Degradation activity of malathion, p-nitrophenol and potential low-temperature adaptation strategy of Rhodococcus sp. FXJ9.536.</title>
        <authorList>
            <person name="Huang J."/>
            <person name="Huang Y."/>
        </authorList>
    </citation>
    <scope>NUCLEOTIDE SEQUENCE [LARGE SCALE GENOMIC DNA]</scope>
    <source>
        <strain evidence="6 7">FXJ9.536</strain>
    </source>
</reference>
<dbReference type="RefSeq" id="WP_255965436.1">
    <property type="nucleotide sequence ID" value="NZ_JANFQF010000001.1"/>
</dbReference>
<feature type="chain" id="PRO_5045326806" evidence="4">
    <location>
        <begin position="21"/>
        <end position="545"/>
    </location>
</feature>
<dbReference type="CDD" id="cd08492">
    <property type="entry name" value="PBP2_NikA_DppA_OppA_like_15"/>
    <property type="match status" value="1"/>
</dbReference>
<dbReference type="PANTHER" id="PTHR30290">
    <property type="entry name" value="PERIPLASMIC BINDING COMPONENT OF ABC TRANSPORTER"/>
    <property type="match status" value="1"/>
</dbReference>
<dbReference type="Gene3D" id="3.10.105.10">
    <property type="entry name" value="Dipeptide-binding Protein, Domain 3"/>
    <property type="match status" value="1"/>
</dbReference>
<feature type="domain" description="Solute-binding protein family 5" evidence="5">
    <location>
        <begin position="91"/>
        <end position="447"/>
    </location>
</feature>
<accession>A0ABT1Q755</accession>
<evidence type="ECO:0000256" key="2">
    <source>
        <dbReference type="ARBA" id="ARBA00022448"/>
    </source>
</evidence>
<evidence type="ECO:0000256" key="4">
    <source>
        <dbReference type="SAM" id="SignalP"/>
    </source>
</evidence>
<dbReference type="SUPFAM" id="SSF53850">
    <property type="entry name" value="Periplasmic binding protein-like II"/>
    <property type="match status" value="1"/>
</dbReference>
<keyword evidence="3 4" id="KW-0732">Signal</keyword>
<evidence type="ECO:0000313" key="7">
    <source>
        <dbReference type="Proteomes" id="UP001524501"/>
    </source>
</evidence>
<dbReference type="PIRSF" id="PIRSF002741">
    <property type="entry name" value="MppA"/>
    <property type="match status" value="1"/>
</dbReference>
<evidence type="ECO:0000259" key="5">
    <source>
        <dbReference type="Pfam" id="PF00496"/>
    </source>
</evidence>
<dbReference type="InterPro" id="IPR000914">
    <property type="entry name" value="SBP_5_dom"/>
</dbReference>
<dbReference type="EMBL" id="JANFQF010000001">
    <property type="protein sequence ID" value="MCQ4118088.1"/>
    <property type="molecule type" value="Genomic_DNA"/>
</dbReference>
<comment type="caution">
    <text evidence="6">The sequence shown here is derived from an EMBL/GenBank/DDBJ whole genome shotgun (WGS) entry which is preliminary data.</text>
</comment>
<dbReference type="Proteomes" id="UP001524501">
    <property type="component" value="Unassembled WGS sequence"/>
</dbReference>